<dbReference type="SUPFAM" id="SSF52058">
    <property type="entry name" value="L domain-like"/>
    <property type="match status" value="1"/>
</dbReference>
<accession>A0A3M7PCW2</accession>
<dbReference type="SMART" id="SM00369">
    <property type="entry name" value="LRR_TYP"/>
    <property type="match status" value="5"/>
</dbReference>
<dbReference type="Proteomes" id="UP000276133">
    <property type="component" value="Unassembled WGS sequence"/>
</dbReference>
<reference evidence="4 5" key="1">
    <citation type="journal article" date="2018" name="Sci. Rep.">
        <title>Genomic signatures of local adaptation to the degree of environmental predictability in rotifers.</title>
        <authorList>
            <person name="Franch-Gras L."/>
            <person name="Hahn C."/>
            <person name="Garcia-Roger E.M."/>
            <person name="Carmona M.J."/>
            <person name="Serra M."/>
            <person name="Gomez A."/>
        </authorList>
    </citation>
    <scope>NUCLEOTIDE SEQUENCE [LARGE SCALE GENOMIC DNA]</scope>
    <source>
        <strain evidence="4">HYR1</strain>
    </source>
</reference>
<dbReference type="PANTHER" id="PTHR46652:SF3">
    <property type="entry name" value="LEUCINE-RICH REPEAT-CONTAINING PROTEIN 9"/>
    <property type="match status" value="1"/>
</dbReference>
<dbReference type="InterPro" id="IPR003591">
    <property type="entry name" value="Leu-rich_rpt_typical-subtyp"/>
</dbReference>
<feature type="region of interest" description="Disordered" evidence="3">
    <location>
        <begin position="40"/>
        <end position="64"/>
    </location>
</feature>
<keyword evidence="1" id="KW-0433">Leucine-rich repeat</keyword>
<sequence>MSEFTNLRLKKNAKIAETLSNFSKKDLYSWKNVGSLTRSNARPIQSSSNNNLNQLTSPSFPTAPPSKLKSLDSNFVIKRTNSLKDLQQSNLRAKIIPRANTAKTRLKRLDLNRDQDDNSNKRTEFLTSFNSSQIAEKDLEIISDRPYLNSARGNYIKKFDRNSNTESVLKDLMKQDCLYMTEIDLSQLNIESIVNVEKFKFLKILDLSCNKIKKIENLNFKSLNELRLYANQIEIIENLEQLIELQSLELQSNRIKKIGNSLSKLKKLEFLRLDQNNLNAIKSSELTFCSNLIYLNVSCNNLESIGFINCLPNLEEFYATNLKLQNLNDLDSSRIKHLIELDLSNNSLSDQTLSCLKDIKTLLTLKVANNGLKSIKCISIIGSLKNLDIASNLIDNLADISQLDRLEVLNVSSNQIQNSDQIILLDELKELVELNLKNNPVLDENCSREVILDYLPRLTMLNDIPTDSLSTNSDIKSDKNKLDLKFIELDLVKFNQQMDLLSEAFMKQYNESKQYLDTIDTKKSNQTQSSISRFSSATAKQLPKKKLMDALYYSKQLGNNPEPECKTF</sequence>
<gene>
    <name evidence="4" type="ORF">BpHYR1_032409</name>
</gene>
<dbReference type="InterPro" id="IPR050836">
    <property type="entry name" value="SDS22/Internalin_LRR"/>
</dbReference>
<dbReference type="EMBL" id="REGN01012082">
    <property type="protein sequence ID" value="RMZ96557.1"/>
    <property type="molecule type" value="Genomic_DNA"/>
</dbReference>
<evidence type="ECO:0000256" key="1">
    <source>
        <dbReference type="ARBA" id="ARBA00022614"/>
    </source>
</evidence>
<dbReference type="AlphaFoldDB" id="A0A3M7PCW2"/>
<feature type="compositionally biased region" description="Low complexity" evidence="3">
    <location>
        <begin position="45"/>
        <end position="57"/>
    </location>
</feature>
<evidence type="ECO:0000256" key="3">
    <source>
        <dbReference type="SAM" id="MobiDB-lite"/>
    </source>
</evidence>
<evidence type="ECO:0000313" key="4">
    <source>
        <dbReference type="EMBL" id="RMZ96557.1"/>
    </source>
</evidence>
<comment type="caution">
    <text evidence="4">The sequence shown here is derived from an EMBL/GenBank/DDBJ whole genome shotgun (WGS) entry which is preliminary data.</text>
</comment>
<dbReference type="InterPro" id="IPR032675">
    <property type="entry name" value="LRR_dom_sf"/>
</dbReference>
<dbReference type="PANTHER" id="PTHR46652">
    <property type="entry name" value="LEUCINE-RICH REPEAT AND IQ DOMAIN-CONTAINING PROTEIN 1-RELATED"/>
    <property type="match status" value="1"/>
</dbReference>
<name>A0A3M7PCW2_BRAPC</name>
<dbReference type="OrthoDB" id="1574204at2759"/>
<keyword evidence="5" id="KW-1185">Reference proteome</keyword>
<organism evidence="4 5">
    <name type="scientific">Brachionus plicatilis</name>
    <name type="common">Marine rotifer</name>
    <name type="synonym">Brachionus muelleri</name>
    <dbReference type="NCBI Taxonomy" id="10195"/>
    <lineage>
        <taxon>Eukaryota</taxon>
        <taxon>Metazoa</taxon>
        <taxon>Spiralia</taxon>
        <taxon>Gnathifera</taxon>
        <taxon>Rotifera</taxon>
        <taxon>Eurotatoria</taxon>
        <taxon>Monogononta</taxon>
        <taxon>Pseudotrocha</taxon>
        <taxon>Ploima</taxon>
        <taxon>Brachionidae</taxon>
        <taxon>Brachionus</taxon>
    </lineage>
</organism>
<dbReference type="InterPro" id="IPR001611">
    <property type="entry name" value="Leu-rich_rpt"/>
</dbReference>
<protein>
    <submittedName>
        <fullName evidence="4">Phosphatase 1 regulatory subunit 7-like</fullName>
    </submittedName>
</protein>
<evidence type="ECO:0000313" key="5">
    <source>
        <dbReference type="Proteomes" id="UP000276133"/>
    </source>
</evidence>
<dbReference type="STRING" id="10195.A0A3M7PCW2"/>
<evidence type="ECO:0000256" key="2">
    <source>
        <dbReference type="ARBA" id="ARBA00022737"/>
    </source>
</evidence>
<dbReference type="PROSITE" id="PS51450">
    <property type="entry name" value="LRR"/>
    <property type="match status" value="5"/>
</dbReference>
<dbReference type="Gene3D" id="3.80.10.10">
    <property type="entry name" value="Ribonuclease Inhibitor"/>
    <property type="match status" value="2"/>
</dbReference>
<dbReference type="SMART" id="SM00365">
    <property type="entry name" value="LRR_SD22"/>
    <property type="match status" value="7"/>
</dbReference>
<proteinExistence type="predicted"/>
<keyword evidence="2" id="KW-0677">Repeat</keyword>